<dbReference type="eggNOG" id="COG0765">
    <property type="taxonomic scope" value="Bacteria"/>
</dbReference>
<dbReference type="NCBIfam" id="TIGR01726">
    <property type="entry name" value="HEQRo_perm_3TM"/>
    <property type="match status" value="1"/>
</dbReference>
<evidence type="ECO:0000256" key="10">
    <source>
        <dbReference type="RuleBase" id="RU363032"/>
    </source>
</evidence>
<accession>B6ER68</accession>
<dbReference type="InterPro" id="IPR010065">
    <property type="entry name" value="AA_ABC_transptr_permease_3TM"/>
</dbReference>
<dbReference type="PANTHER" id="PTHR30614:SF20">
    <property type="entry name" value="GLUTAMINE TRANSPORT SYSTEM PERMEASE PROTEIN GLNP"/>
    <property type="match status" value="1"/>
</dbReference>
<evidence type="ECO:0000256" key="6">
    <source>
        <dbReference type="ARBA" id="ARBA00022692"/>
    </source>
</evidence>
<keyword evidence="9 10" id="KW-0472">Membrane</keyword>
<gene>
    <name evidence="12" type="ordered locus">VSAL_II0444</name>
</gene>
<evidence type="ECO:0000256" key="2">
    <source>
        <dbReference type="ARBA" id="ARBA00004429"/>
    </source>
</evidence>
<evidence type="ECO:0000313" key="13">
    <source>
        <dbReference type="Proteomes" id="UP000001730"/>
    </source>
</evidence>
<comment type="function">
    <text evidence="1">Part of the binding-protein-dependent transport system for glutamine; probably responsible for the translocation of the substrate across the membrane.</text>
</comment>
<dbReference type="InterPro" id="IPR043429">
    <property type="entry name" value="ArtM/GltK/GlnP/TcyL/YhdX-like"/>
</dbReference>
<dbReference type="AlphaFoldDB" id="B6ER68"/>
<evidence type="ECO:0000256" key="9">
    <source>
        <dbReference type="ARBA" id="ARBA00023136"/>
    </source>
</evidence>
<feature type="transmembrane region" description="Helical" evidence="10">
    <location>
        <begin position="66"/>
        <end position="90"/>
    </location>
</feature>
<feature type="domain" description="ABC transmembrane type-1" evidence="11">
    <location>
        <begin position="66"/>
        <end position="282"/>
    </location>
</feature>
<keyword evidence="13" id="KW-1185">Reference proteome</keyword>
<dbReference type="Gene3D" id="1.10.3720.10">
    <property type="entry name" value="MetI-like"/>
    <property type="match status" value="1"/>
</dbReference>
<keyword evidence="8 10" id="KW-1133">Transmembrane helix</keyword>
<dbReference type="GO" id="GO:0043190">
    <property type="term" value="C:ATP-binding cassette (ABC) transporter complex"/>
    <property type="evidence" value="ECO:0007669"/>
    <property type="project" value="InterPro"/>
</dbReference>
<dbReference type="PROSITE" id="PS50928">
    <property type="entry name" value="ABC_TM1"/>
    <property type="match status" value="1"/>
</dbReference>
<dbReference type="PANTHER" id="PTHR30614">
    <property type="entry name" value="MEMBRANE COMPONENT OF AMINO ACID ABC TRANSPORTER"/>
    <property type="match status" value="1"/>
</dbReference>
<keyword evidence="6 10" id="KW-0812">Transmembrane</keyword>
<evidence type="ECO:0000256" key="1">
    <source>
        <dbReference type="ARBA" id="ARBA00003159"/>
    </source>
</evidence>
<evidence type="ECO:0000259" key="11">
    <source>
        <dbReference type="PROSITE" id="PS50928"/>
    </source>
</evidence>
<comment type="similarity">
    <text evidence="3">Belongs to the binding-protein-dependent transport system permease family. HisMQ subfamily.</text>
</comment>
<dbReference type="CDD" id="cd06261">
    <property type="entry name" value="TM_PBP2"/>
    <property type="match status" value="1"/>
</dbReference>
<reference evidence="12 13" key="1">
    <citation type="journal article" date="2008" name="BMC Genomics">
        <title>The genome sequence of the fish pathogen Aliivibrio salmonicida strain LFI1238 shows extensive evidence of gene decay.</title>
        <authorList>
            <person name="Hjerde E."/>
            <person name="Lorentzen M.S."/>
            <person name="Holden M.T."/>
            <person name="Seeger K."/>
            <person name="Paulsen S."/>
            <person name="Bason N."/>
            <person name="Churcher C."/>
            <person name="Harris D."/>
            <person name="Norbertczak H."/>
            <person name="Quail M.A."/>
            <person name="Sanders S."/>
            <person name="Thurston S."/>
            <person name="Parkhill J."/>
            <person name="Willassen N.P."/>
            <person name="Thomson N.R."/>
        </authorList>
    </citation>
    <scope>NUCLEOTIDE SEQUENCE [LARGE SCALE GENOMIC DNA]</scope>
    <source>
        <strain evidence="12 13">LFI1238</strain>
    </source>
</reference>
<feature type="transmembrane region" description="Helical" evidence="10">
    <location>
        <begin position="111"/>
        <end position="130"/>
    </location>
</feature>
<feature type="transmembrane region" description="Helical" evidence="10">
    <location>
        <begin position="163"/>
        <end position="182"/>
    </location>
</feature>
<evidence type="ECO:0000256" key="7">
    <source>
        <dbReference type="ARBA" id="ARBA00022970"/>
    </source>
</evidence>
<evidence type="ECO:0000256" key="8">
    <source>
        <dbReference type="ARBA" id="ARBA00022989"/>
    </source>
</evidence>
<evidence type="ECO:0000256" key="4">
    <source>
        <dbReference type="ARBA" id="ARBA00022448"/>
    </source>
</evidence>
<dbReference type="InterPro" id="IPR000515">
    <property type="entry name" value="MetI-like"/>
</dbReference>
<protein>
    <submittedName>
        <fullName evidence="12">Binding-protein-dependent transport system inner membrane component</fullName>
    </submittedName>
</protein>
<dbReference type="Proteomes" id="UP000001730">
    <property type="component" value="Chromosome 2"/>
</dbReference>
<dbReference type="EMBL" id="FM178380">
    <property type="protein sequence ID" value="CAQ81198.1"/>
    <property type="molecule type" value="Genomic_DNA"/>
</dbReference>
<evidence type="ECO:0000256" key="3">
    <source>
        <dbReference type="ARBA" id="ARBA00010072"/>
    </source>
</evidence>
<name>B6ER68_ALISL</name>
<comment type="subcellular location">
    <subcellularLocation>
        <location evidence="2">Cell inner membrane</location>
        <topology evidence="2">Multi-pass membrane protein</topology>
    </subcellularLocation>
    <subcellularLocation>
        <location evidence="10">Cell membrane</location>
        <topology evidence="10">Multi-pass membrane protein</topology>
    </subcellularLocation>
</comment>
<dbReference type="GO" id="GO:0022857">
    <property type="term" value="F:transmembrane transporter activity"/>
    <property type="evidence" value="ECO:0007669"/>
    <property type="project" value="InterPro"/>
</dbReference>
<evidence type="ECO:0000313" key="12">
    <source>
        <dbReference type="EMBL" id="CAQ81198.1"/>
    </source>
</evidence>
<keyword evidence="5" id="KW-1003">Cell membrane</keyword>
<keyword evidence="7" id="KW-0029">Amino-acid transport</keyword>
<evidence type="ECO:0000256" key="5">
    <source>
        <dbReference type="ARBA" id="ARBA00022475"/>
    </source>
</evidence>
<dbReference type="Pfam" id="PF00528">
    <property type="entry name" value="BPD_transp_1"/>
    <property type="match status" value="1"/>
</dbReference>
<dbReference type="KEGG" id="vsa:VSAL_II0444"/>
<dbReference type="GO" id="GO:0006865">
    <property type="term" value="P:amino acid transport"/>
    <property type="evidence" value="ECO:0007669"/>
    <property type="project" value="UniProtKB-KW"/>
</dbReference>
<dbReference type="HOGENOM" id="CLU_019602_1_2_6"/>
<feature type="transmembrane region" description="Helical" evidence="10">
    <location>
        <begin position="12"/>
        <end position="31"/>
    </location>
</feature>
<feature type="transmembrane region" description="Helical" evidence="10">
    <location>
        <begin position="263"/>
        <end position="285"/>
    </location>
</feature>
<dbReference type="InterPro" id="IPR035906">
    <property type="entry name" value="MetI-like_sf"/>
</dbReference>
<sequence>MPMQQSKHFSLNRLDWILLAIVAGSVSWLFLKDSGSLTYHWQWSKAISLLFTSKSDGSLPYFFDGIISTLRLTFLGMIFAVLFGTLLGLGRRSNITFIRALSNSYIQLIRNIPPLVFIFIFYFFIANQLVPLFGLEHLLREHSGNINPLQSVLFGPASLWENLISGVLCIGMISAAYIGEVVRSGLDAIPKGQHEAARSLGLSTWHRYRYIIAPQVFKVIIPPLAGQCISLVKDSSIISLISIQELTFVGTEIANSSGMIFEIWTVVALCYFILCFSLSRLFSYWESTTEKAQG</sequence>
<keyword evidence="4 10" id="KW-0813">Transport</keyword>
<proteinExistence type="inferred from homology"/>
<organism evidence="12 13">
    <name type="scientific">Aliivibrio salmonicida (strain LFI1238)</name>
    <name type="common">Vibrio salmonicida (strain LFI1238)</name>
    <dbReference type="NCBI Taxonomy" id="316275"/>
    <lineage>
        <taxon>Bacteria</taxon>
        <taxon>Pseudomonadati</taxon>
        <taxon>Pseudomonadota</taxon>
        <taxon>Gammaproteobacteria</taxon>
        <taxon>Vibrionales</taxon>
        <taxon>Vibrionaceae</taxon>
        <taxon>Aliivibrio</taxon>
    </lineage>
</organism>
<dbReference type="SUPFAM" id="SSF161098">
    <property type="entry name" value="MetI-like"/>
    <property type="match status" value="1"/>
</dbReference>
<dbReference type="RefSeq" id="WP_012551784.1">
    <property type="nucleotide sequence ID" value="NC_011313.1"/>
</dbReference>